<feature type="transmembrane region" description="Helical" evidence="1">
    <location>
        <begin position="62"/>
        <end position="80"/>
    </location>
</feature>
<dbReference type="RefSeq" id="WP_179744498.1">
    <property type="nucleotide sequence ID" value="NZ_JACCAS010000001.1"/>
</dbReference>
<evidence type="ECO:0000256" key="1">
    <source>
        <dbReference type="SAM" id="Phobius"/>
    </source>
</evidence>
<keyword evidence="1" id="KW-0472">Membrane</keyword>
<dbReference type="AlphaFoldDB" id="A0A7Z0B9A4"/>
<evidence type="ECO:0000313" key="3">
    <source>
        <dbReference type="Proteomes" id="UP000540929"/>
    </source>
</evidence>
<dbReference type="Proteomes" id="UP000540929">
    <property type="component" value="Unassembled WGS sequence"/>
</dbReference>
<comment type="caution">
    <text evidence="2">The sequence shown here is derived from an EMBL/GenBank/DDBJ whole genome shotgun (WGS) entry which is preliminary data.</text>
</comment>
<gene>
    <name evidence="2" type="ORF">GGD40_003711</name>
</gene>
<reference evidence="2 3" key="1">
    <citation type="submission" date="2020-07" db="EMBL/GenBank/DDBJ databases">
        <title>Exploring microbial biodiversity for novel pathways involved in the catabolism of aromatic compounds derived from lignin.</title>
        <authorList>
            <person name="Elkins J."/>
        </authorList>
    </citation>
    <scope>NUCLEOTIDE SEQUENCE [LARGE SCALE GENOMIC DNA]</scope>
    <source>
        <strain evidence="2 3">H2C3C</strain>
    </source>
</reference>
<keyword evidence="1" id="KW-0812">Transmembrane</keyword>
<dbReference type="EMBL" id="JACCAS010000001">
    <property type="protein sequence ID" value="NYH24232.1"/>
    <property type="molecule type" value="Genomic_DNA"/>
</dbReference>
<organism evidence="2 3">
    <name type="scientific">Paraburkholderia bryophila</name>
    <dbReference type="NCBI Taxonomy" id="420952"/>
    <lineage>
        <taxon>Bacteria</taxon>
        <taxon>Pseudomonadati</taxon>
        <taxon>Pseudomonadota</taxon>
        <taxon>Betaproteobacteria</taxon>
        <taxon>Burkholderiales</taxon>
        <taxon>Burkholderiaceae</taxon>
        <taxon>Paraburkholderia</taxon>
    </lineage>
</organism>
<feature type="transmembrane region" description="Helical" evidence="1">
    <location>
        <begin position="100"/>
        <end position="118"/>
    </location>
</feature>
<protein>
    <submittedName>
        <fullName evidence="2">Uncharacterized protein</fullName>
    </submittedName>
</protein>
<name>A0A7Z0B9A4_9BURK</name>
<keyword evidence="1" id="KW-1133">Transmembrane helix</keyword>
<keyword evidence="3" id="KW-1185">Reference proteome</keyword>
<evidence type="ECO:0000313" key="2">
    <source>
        <dbReference type="EMBL" id="NYH24232.1"/>
    </source>
</evidence>
<feature type="transmembrane region" description="Helical" evidence="1">
    <location>
        <begin position="20"/>
        <end position="41"/>
    </location>
</feature>
<proteinExistence type="predicted"/>
<accession>A0A7Z0B9A4</accession>
<sequence>MSEPSTAQQGIATALKEQLLLVSSLVLFAGIVTTDTYYSAFGLRYQFLDIAPEHLLYRGVRALTDSIALAIAYFVAIFWLAGGASASKRLLGRWQDWVELITYLVLVGLATTAYFAAIGEGRLQAERDISIATTTLPTVEEIKGEKDVELPFVGYRVLLAGKDMIAMFKPTANATEVPFVHILKRDDVHELVLAR</sequence>